<organism evidence="1 2">
    <name type="scientific">Myxococcus fulvus (strain ATCC BAA-855 / HW-1)</name>
    <dbReference type="NCBI Taxonomy" id="483219"/>
    <lineage>
        <taxon>Bacteria</taxon>
        <taxon>Pseudomonadati</taxon>
        <taxon>Myxococcota</taxon>
        <taxon>Myxococcia</taxon>
        <taxon>Myxococcales</taxon>
        <taxon>Cystobacterineae</taxon>
        <taxon>Myxococcaceae</taxon>
        <taxon>Myxococcus</taxon>
    </lineage>
</organism>
<dbReference type="KEGG" id="mfu:LILAB_27125"/>
<dbReference type="AlphaFoldDB" id="F8CDK5"/>
<evidence type="ECO:0000313" key="1">
    <source>
        <dbReference type="EMBL" id="AEI67312.1"/>
    </source>
</evidence>
<name>F8CDK5_MYXFH</name>
<dbReference type="Proteomes" id="UP000000488">
    <property type="component" value="Chromosome"/>
</dbReference>
<accession>F8CDK5</accession>
<evidence type="ECO:0000313" key="2">
    <source>
        <dbReference type="Proteomes" id="UP000000488"/>
    </source>
</evidence>
<reference evidence="1 2" key="1">
    <citation type="journal article" date="2011" name="J. Bacteriol.">
        <title>Genome sequence of the halotolerant marine bacterium Myxococcus fulvus HW-1.</title>
        <authorList>
            <person name="Li Z.F."/>
            <person name="Li X."/>
            <person name="Liu H."/>
            <person name="Liu X."/>
            <person name="Han K."/>
            <person name="Wu Z.H."/>
            <person name="Hu W."/>
            <person name="Li F.F."/>
            <person name="Li Y.Z."/>
        </authorList>
    </citation>
    <scope>NUCLEOTIDE SEQUENCE [LARGE SCALE GENOMIC DNA]</scope>
    <source>
        <strain evidence="2">ATCC BAA-855 / HW-1</strain>
    </source>
</reference>
<sequence>MAWYVNDLSVGGQFASEREFWLEIEKILELRAKAPALRDKLFVSRHLKERLVTGAITIRAALDRLSSSNLRRQTLNWLASAGPFWDDVRQTAIDDYFEHEGYDVTNQGLGEAARRGMSGTDARSFSFEKCQTPDSSRTPLLVQHGLQESPLGSVSVLNDCGVEKLRAALMMSLPPPKNWGEAIPRLRLRFSRLQISAEIEAILDREPYSYHVFQRAMELLGVLQQFLESHDAQGNSTEQTQAILSSYFQRGNGLFSDESNENKVKFRSELTFPDPENNSLRIFCPWHGKIRSPQYRIHFLWPPATGVTKIKVVYLGPKITKK</sequence>
<proteinExistence type="predicted"/>
<dbReference type="HOGENOM" id="CLU_868317_0_0_7"/>
<dbReference type="EMBL" id="CP002830">
    <property type="protein sequence ID" value="AEI67312.1"/>
    <property type="molecule type" value="Genomic_DNA"/>
</dbReference>
<dbReference type="eggNOG" id="ENOG5032JRR">
    <property type="taxonomic scope" value="Bacteria"/>
</dbReference>
<gene>
    <name evidence="1" type="ordered locus">LILAB_27125</name>
</gene>
<protein>
    <submittedName>
        <fullName evidence="1">Uncharacterized protein</fullName>
    </submittedName>
</protein>